<protein>
    <submittedName>
        <fullName evidence="1">Uncharacterized protein</fullName>
    </submittedName>
</protein>
<name>A0A166IGE7_9MICO</name>
<reference evidence="1 2" key="1">
    <citation type="submission" date="2015-08" db="EMBL/GenBank/DDBJ databases">
        <title>Draft Genome Sequence of Rathayibacter sp. Strain VKM Ac-2596 Isolated from Leaf Gall Induced by Plant-Parasitic Nematodes.</title>
        <authorList>
            <person name="Vasilenko O.V."/>
            <person name="Starodumova I.P."/>
            <person name="Tarlachkov S.V."/>
            <person name="Dorofeeva L.V."/>
            <person name="Evtushenko L.I."/>
        </authorList>
    </citation>
    <scope>NUCLEOTIDE SEQUENCE [LARGE SCALE GENOMIC DNA]</scope>
    <source>
        <strain evidence="1 2">VKM Ac-2596</strain>
    </source>
</reference>
<proteinExistence type="predicted"/>
<sequence length="59" mass="6870">MKKGIRLTLFLVNFQQVVEARHFCRRFAEILYCSGEVKDDNERGVTLVGCFVHIDPTRL</sequence>
<keyword evidence="2" id="KW-1185">Reference proteome</keyword>
<gene>
    <name evidence="1" type="ORF">ACH61_00499</name>
</gene>
<organism evidence="1 2">
    <name type="scientific">Rathayibacter tanaceti</name>
    <dbReference type="NCBI Taxonomy" id="1671680"/>
    <lineage>
        <taxon>Bacteria</taxon>
        <taxon>Bacillati</taxon>
        <taxon>Actinomycetota</taxon>
        <taxon>Actinomycetes</taxon>
        <taxon>Micrococcales</taxon>
        <taxon>Microbacteriaceae</taxon>
        <taxon>Rathayibacter</taxon>
    </lineage>
</organism>
<dbReference type="AlphaFoldDB" id="A0A166IGE7"/>
<dbReference type="Proteomes" id="UP000076717">
    <property type="component" value="Unassembled WGS sequence"/>
</dbReference>
<evidence type="ECO:0000313" key="1">
    <source>
        <dbReference type="EMBL" id="KZX22346.1"/>
    </source>
</evidence>
<accession>A0A166IGE7</accession>
<comment type="caution">
    <text evidence="1">The sequence shown here is derived from an EMBL/GenBank/DDBJ whole genome shotgun (WGS) entry which is preliminary data.</text>
</comment>
<evidence type="ECO:0000313" key="2">
    <source>
        <dbReference type="Proteomes" id="UP000076717"/>
    </source>
</evidence>
<dbReference type="EMBL" id="LIIN01000009">
    <property type="protein sequence ID" value="KZX22346.1"/>
    <property type="molecule type" value="Genomic_DNA"/>
</dbReference>